<gene>
    <name evidence="2" type="ORF">Ark11_1510</name>
</gene>
<keyword evidence="1" id="KW-0472">Membrane</keyword>
<feature type="transmembrane region" description="Helical" evidence="1">
    <location>
        <begin position="144"/>
        <end position="168"/>
    </location>
</feature>
<proteinExistence type="predicted"/>
<dbReference type="RefSeq" id="WP_092342308.1">
    <property type="nucleotide sequence ID" value="NZ_LN906597.1"/>
</dbReference>
<accession>A0A0S4M9Y4</accession>
<dbReference type="Proteomes" id="UP000198651">
    <property type="component" value="Chromosome I"/>
</dbReference>
<protein>
    <submittedName>
        <fullName evidence="2">Putative membrane protein</fullName>
    </submittedName>
</protein>
<dbReference type="AlphaFoldDB" id="A0A0S4M9Y4"/>
<reference evidence="3" key="1">
    <citation type="submission" date="2015-11" db="EMBL/GenBank/DDBJ databases">
        <authorList>
            <person name="Seth-Smith H.M.B."/>
        </authorList>
    </citation>
    <scope>NUCLEOTIDE SEQUENCE [LARGE SCALE GENOMIC DNA]</scope>
    <source>
        <strain evidence="3">2013Ark11</strain>
    </source>
</reference>
<dbReference type="EMBL" id="LN906597">
    <property type="protein sequence ID" value="CUT18308.1"/>
    <property type="molecule type" value="Genomic_DNA"/>
</dbReference>
<evidence type="ECO:0000313" key="2">
    <source>
        <dbReference type="EMBL" id="CUT18308.1"/>
    </source>
</evidence>
<sequence length="187" mass="20810">MIAGNNCIAVDCGSLSEICEEDNEIATEDIDLPSEYSWSLSSNGSEGSIESTPSNVDCIMLRDLSIAQYSPSSQTPPVPRSERIEINRTAAELEYSRRHINKITLSYLRLRGLVHLCSMVYIFIMVTFVYPLCSGRKSKPTECGKIVLGFTLSMLVLLLITHISLCCLEKKEVATARRNNNDPDNNQ</sequence>
<keyword evidence="1" id="KW-1133">Transmembrane helix</keyword>
<feature type="transmembrane region" description="Helical" evidence="1">
    <location>
        <begin position="112"/>
        <end position="132"/>
    </location>
</feature>
<evidence type="ECO:0000256" key="1">
    <source>
        <dbReference type="SAM" id="Phobius"/>
    </source>
</evidence>
<dbReference type="OrthoDB" id="9984660at2"/>
<organism evidence="2 3">
    <name type="scientific">Candidatus Ichthyocystis hellenicum</name>
    <dbReference type="NCBI Taxonomy" id="1561003"/>
    <lineage>
        <taxon>Bacteria</taxon>
        <taxon>Pseudomonadati</taxon>
        <taxon>Pseudomonadota</taxon>
        <taxon>Betaproteobacteria</taxon>
        <taxon>Burkholderiales</taxon>
        <taxon>Candidatus Ichthyocystis</taxon>
    </lineage>
</organism>
<evidence type="ECO:0000313" key="3">
    <source>
        <dbReference type="Proteomes" id="UP000198651"/>
    </source>
</evidence>
<name>A0A0S4M9Y4_9BURK</name>
<keyword evidence="3" id="KW-1185">Reference proteome</keyword>
<keyword evidence="1" id="KW-0812">Transmembrane</keyword>